<dbReference type="PANTHER" id="PTHR47481:SF34">
    <property type="entry name" value="CCHC-TYPE DOMAIN-CONTAINING PROTEIN"/>
    <property type="match status" value="1"/>
</dbReference>
<feature type="region of interest" description="Disordered" evidence="1">
    <location>
        <begin position="395"/>
        <end position="419"/>
    </location>
</feature>
<dbReference type="AlphaFoldDB" id="A0A5C7GVK1"/>
<sequence length="568" mass="62904">MSRPHVVTDGVSALDEGAEVILGKLVAASASRHVDPEFASGHRIMFSVEYPFMLLSLADSILVEGCDPYSEDLWTEIPTIDQDTGIAGSEPTETLIKVRSDKVLLLKRKHKGKLQIQAENCPAITFSKTQLGIRACAMAGAGDKDLETATSPESVVRKETSSSEKKVGNPLGSYCSVKLNHENYLLWKNLVLPVIRGNRMEGYITGAKKCPPEFIITDLEQEADETLEENPEYEDWIVHDQILLGWLYNSMEPDVASEVIGSETSKDLWESINTLFGLKTKSNIAYYKREFQKLQKGGMKMSDYLKAAKKLADNLALAGRPVPLEDLVSQVLDGLDSVEYNPLVCQINEREDISWIDLQAKLLSYEKRLEKINAGFSSINLGQVSANYVGTKNTGGQTGQNRSQGFLQGNQNKGSSPFSRDSVMHTHNNRTLLLKDILHVPDIKKNLLSISQLTACNNIIVEFDSCGCVVKDKATGVALLQGKLKEGLYQLDFPTNKHVSSAPNSPAYKSSYQSYNKSSYRSHFPNQSSNCNSAQLVESASSQSLNSLREIWHRRLGHPSNRVLDQIL</sequence>
<dbReference type="InterPro" id="IPR054722">
    <property type="entry name" value="PolX-like_BBD"/>
</dbReference>
<dbReference type="Pfam" id="PF14223">
    <property type="entry name" value="Retrotran_gag_2"/>
    <property type="match status" value="1"/>
</dbReference>
<dbReference type="PANTHER" id="PTHR47481">
    <property type="match status" value="1"/>
</dbReference>
<keyword evidence="4" id="KW-1185">Reference proteome</keyword>
<feature type="domain" description="Retrovirus-related Pol polyprotein from transposon TNT 1-94-like beta-barrel" evidence="2">
    <location>
        <begin position="424"/>
        <end position="455"/>
    </location>
</feature>
<evidence type="ECO:0000313" key="4">
    <source>
        <dbReference type="Proteomes" id="UP000323000"/>
    </source>
</evidence>
<dbReference type="Proteomes" id="UP000323000">
    <property type="component" value="Chromosome 13"/>
</dbReference>
<dbReference type="Pfam" id="PF22936">
    <property type="entry name" value="Pol_BBD"/>
    <property type="match status" value="1"/>
</dbReference>
<comment type="caution">
    <text evidence="3">The sequence shown here is derived from an EMBL/GenBank/DDBJ whole genome shotgun (WGS) entry which is preliminary data.</text>
</comment>
<dbReference type="EMBL" id="VAHF01000013">
    <property type="protein sequence ID" value="TXG48382.1"/>
    <property type="molecule type" value="Genomic_DNA"/>
</dbReference>
<feature type="compositionally biased region" description="Polar residues" evidence="1">
    <location>
        <begin position="402"/>
        <end position="419"/>
    </location>
</feature>
<organism evidence="3 4">
    <name type="scientific">Acer yangbiense</name>
    <dbReference type="NCBI Taxonomy" id="1000413"/>
    <lineage>
        <taxon>Eukaryota</taxon>
        <taxon>Viridiplantae</taxon>
        <taxon>Streptophyta</taxon>
        <taxon>Embryophyta</taxon>
        <taxon>Tracheophyta</taxon>
        <taxon>Spermatophyta</taxon>
        <taxon>Magnoliopsida</taxon>
        <taxon>eudicotyledons</taxon>
        <taxon>Gunneridae</taxon>
        <taxon>Pentapetalae</taxon>
        <taxon>rosids</taxon>
        <taxon>malvids</taxon>
        <taxon>Sapindales</taxon>
        <taxon>Sapindaceae</taxon>
        <taxon>Hippocastanoideae</taxon>
        <taxon>Acereae</taxon>
        <taxon>Acer</taxon>
    </lineage>
</organism>
<accession>A0A5C7GVK1</accession>
<evidence type="ECO:0000256" key="1">
    <source>
        <dbReference type="SAM" id="MobiDB-lite"/>
    </source>
</evidence>
<name>A0A5C7GVK1_9ROSI</name>
<evidence type="ECO:0000313" key="3">
    <source>
        <dbReference type="EMBL" id="TXG48382.1"/>
    </source>
</evidence>
<reference evidence="4" key="1">
    <citation type="journal article" date="2019" name="Gigascience">
        <title>De novo genome assembly of the endangered Acer yangbiense, a plant species with extremely small populations endemic to Yunnan Province, China.</title>
        <authorList>
            <person name="Yang J."/>
            <person name="Wariss H.M."/>
            <person name="Tao L."/>
            <person name="Zhang R."/>
            <person name="Yun Q."/>
            <person name="Hollingsworth P."/>
            <person name="Dao Z."/>
            <person name="Luo G."/>
            <person name="Guo H."/>
            <person name="Ma Y."/>
            <person name="Sun W."/>
        </authorList>
    </citation>
    <scope>NUCLEOTIDE SEQUENCE [LARGE SCALE GENOMIC DNA]</scope>
    <source>
        <strain evidence="4">cv. Malutang</strain>
    </source>
</reference>
<protein>
    <recommendedName>
        <fullName evidence="2">Retrovirus-related Pol polyprotein from transposon TNT 1-94-like beta-barrel domain-containing protein</fullName>
    </recommendedName>
</protein>
<gene>
    <name evidence="3" type="ORF">EZV62_027676</name>
</gene>
<dbReference type="OrthoDB" id="1845088at2759"/>
<evidence type="ECO:0000259" key="2">
    <source>
        <dbReference type="Pfam" id="PF22936"/>
    </source>
</evidence>
<proteinExistence type="predicted"/>